<evidence type="ECO:0000256" key="6">
    <source>
        <dbReference type="ARBA" id="ARBA00022475"/>
    </source>
</evidence>
<evidence type="ECO:0000313" key="16">
    <source>
        <dbReference type="Proteomes" id="UP000076882"/>
    </source>
</evidence>
<evidence type="ECO:0000256" key="1">
    <source>
        <dbReference type="ARBA" id="ARBA00004651"/>
    </source>
</evidence>
<keyword evidence="7 11" id="KW-0812">Transmembrane</keyword>
<dbReference type="PANTHER" id="PTHR43738:SF1">
    <property type="entry name" value="HEMIN TRANSPORT SYSTEM PERMEASE PROTEIN HRTB-RELATED"/>
    <property type="match status" value="1"/>
</dbReference>
<feature type="transmembrane region" description="Helical" evidence="11">
    <location>
        <begin position="280"/>
        <end position="303"/>
    </location>
</feature>
<reference evidence="15 18" key="3">
    <citation type="submission" date="2020-12" db="EMBL/GenBank/DDBJ databases">
        <title>Whole genome sequencing of Lactobacillus plantarum PC518.</title>
        <authorList>
            <person name="Guo Q."/>
        </authorList>
    </citation>
    <scope>NUCLEOTIDE SEQUENCE [LARGE SCALE GENOMIC DNA]</scope>
    <source>
        <strain evidence="15 18">PC518</strain>
    </source>
</reference>
<keyword evidence="6" id="KW-1003">Cell membrane</keyword>
<evidence type="ECO:0000256" key="11">
    <source>
        <dbReference type="SAM" id="Phobius"/>
    </source>
</evidence>
<comment type="similarity">
    <text evidence="2">Belongs to the ABC-4 integral membrane protein family. HrtB subfamily.</text>
</comment>
<evidence type="ECO:0000259" key="12">
    <source>
        <dbReference type="Pfam" id="PF02687"/>
    </source>
</evidence>
<dbReference type="Proteomes" id="UP000094892">
    <property type="component" value="Unassembled WGS sequence"/>
</dbReference>
<evidence type="ECO:0000256" key="9">
    <source>
        <dbReference type="ARBA" id="ARBA00023136"/>
    </source>
</evidence>
<comment type="subunit">
    <text evidence="3">The complex is composed of two ATP-binding proteins (HrtA), two transmembrane proteins (HrtB) and a solute-binding protein.</text>
</comment>
<evidence type="ECO:0000256" key="8">
    <source>
        <dbReference type="ARBA" id="ARBA00022989"/>
    </source>
</evidence>
<accession>A0A0G9GM95</accession>
<evidence type="ECO:0000256" key="10">
    <source>
        <dbReference type="ARBA" id="ARBA00024973"/>
    </source>
</evidence>
<keyword evidence="5" id="KW-0813">Transport</keyword>
<reference evidence="13 16" key="1">
    <citation type="submission" date="2016-03" db="EMBL/GenBank/DDBJ databases">
        <title>Comparative genomics of 54 Lactobacillus plantarum strains reveals genomic uncoupling from niche constraints.</title>
        <authorList>
            <person name="Martino M.E."/>
        </authorList>
    </citation>
    <scope>NUCLEOTIDE SEQUENCE [LARGE SCALE GENOMIC DNA]</scope>
    <source>
        <strain evidence="13 16">19.1</strain>
    </source>
</reference>
<feature type="transmembrane region" description="Helical" evidence="11">
    <location>
        <begin position="240"/>
        <end position="259"/>
    </location>
</feature>
<dbReference type="PATRIC" id="fig|1590.143.peg.1448"/>
<dbReference type="Proteomes" id="UP000595466">
    <property type="component" value="Chromosome"/>
</dbReference>
<evidence type="ECO:0000256" key="3">
    <source>
        <dbReference type="ARBA" id="ARBA00011131"/>
    </source>
</evidence>
<evidence type="ECO:0000313" key="17">
    <source>
        <dbReference type="Proteomes" id="UP000094892"/>
    </source>
</evidence>
<evidence type="ECO:0000313" key="14">
    <source>
        <dbReference type="EMBL" id="ODO62543.1"/>
    </source>
</evidence>
<feature type="transmembrane region" description="Helical" evidence="11">
    <location>
        <begin position="323"/>
        <end position="342"/>
    </location>
</feature>
<dbReference type="EMBL" id="CP066817">
    <property type="protein sequence ID" value="QQM61638.1"/>
    <property type="molecule type" value="Genomic_DNA"/>
</dbReference>
<comment type="subcellular location">
    <subcellularLocation>
        <location evidence="1">Cell membrane</location>
        <topology evidence="1">Multi-pass membrane protein</topology>
    </subcellularLocation>
</comment>
<proteinExistence type="inferred from homology"/>
<dbReference type="Proteomes" id="UP000076882">
    <property type="component" value="Unassembled WGS sequence"/>
</dbReference>
<dbReference type="AlphaFoldDB" id="A0A0G9GM95"/>
<dbReference type="EMBL" id="MCOL01000001">
    <property type="protein sequence ID" value="ODO62543.1"/>
    <property type="molecule type" value="Genomic_DNA"/>
</dbReference>
<dbReference type="KEGG" id="lpb:SH83_11895"/>
<dbReference type="EMBL" id="LUXM01000001">
    <property type="protein sequence ID" value="KZU98950.1"/>
    <property type="molecule type" value="Genomic_DNA"/>
</dbReference>
<protein>
    <recommendedName>
        <fullName evidence="4">Putative hemin transport system permease protein HrtB</fullName>
    </recommendedName>
</protein>
<dbReference type="InterPro" id="IPR051125">
    <property type="entry name" value="ABC-4/HrtB_transporter"/>
</dbReference>
<keyword evidence="8 11" id="KW-1133">Transmembrane helix</keyword>
<evidence type="ECO:0000313" key="13">
    <source>
        <dbReference type="EMBL" id="KZU98950.1"/>
    </source>
</evidence>
<evidence type="ECO:0000256" key="2">
    <source>
        <dbReference type="ARBA" id="ARBA00008697"/>
    </source>
</evidence>
<evidence type="ECO:0000313" key="15">
    <source>
        <dbReference type="EMBL" id="QQM61638.1"/>
    </source>
</evidence>
<organism evidence="14 17">
    <name type="scientific">Lactiplantibacillus plantarum</name>
    <name type="common">Lactobacillus plantarum</name>
    <dbReference type="NCBI Taxonomy" id="1590"/>
    <lineage>
        <taxon>Bacteria</taxon>
        <taxon>Bacillati</taxon>
        <taxon>Bacillota</taxon>
        <taxon>Bacilli</taxon>
        <taxon>Lactobacillales</taxon>
        <taxon>Lactobacillaceae</taxon>
        <taxon>Lactiplantibacillus</taxon>
    </lineage>
</organism>
<reference evidence="14 17" key="2">
    <citation type="submission" date="2016-08" db="EMBL/GenBank/DDBJ databases">
        <title>Genome sequencing of Lactobacillus plantarum JSA22, isolated from fermented soybean paste.</title>
        <authorList>
            <person name="Choi H.S."/>
        </authorList>
    </citation>
    <scope>NUCLEOTIDE SEQUENCE [LARGE SCALE GENOMIC DNA]</scope>
    <source>
        <strain evidence="14 17">JSA22</strain>
    </source>
</reference>
<dbReference type="PANTHER" id="PTHR43738">
    <property type="entry name" value="ABC TRANSPORTER, MEMBRANE PROTEIN"/>
    <property type="match status" value="1"/>
</dbReference>
<feature type="domain" description="ABC3 transporter permease C-terminal" evidence="12">
    <location>
        <begin position="239"/>
        <end position="350"/>
    </location>
</feature>
<dbReference type="Pfam" id="PF02687">
    <property type="entry name" value="FtsX"/>
    <property type="match status" value="1"/>
</dbReference>
<comment type="function">
    <text evidence="10">Part of the ABC transporter complex hrt involved in hemin import. Responsible for the translocation of the substrate across the membrane.</text>
</comment>
<evidence type="ECO:0000313" key="18">
    <source>
        <dbReference type="Proteomes" id="UP000595466"/>
    </source>
</evidence>
<dbReference type="RefSeq" id="WP_003642104.1">
    <property type="nucleotide sequence ID" value="NZ_AP018405.1"/>
</dbReference>
<dbReference type="GO" id="GO:0005886">
    <property type="term" value="C:plasma membrane"/>
    <property type="evidence" value="ECO:0007669"/>
    <property type="project" value="UniProtKB-SubCell"/>
</dbReference>
<dbReference type="InterPro" id="IPR003838">
    <property type="entry name" value="ABC3_permease_C"/>
</dbReference>
<evidence type="ECO:0000256" key="4">
    <source>
        <dbReference type="ARBA" id="ARBA00016962"/>
    </source>
</evidence>
<name>A0A0G9GM95_LACPN</name>
<evidence type="ECO:0000256" key="5">
    <source>
        <dbReference type="ARBA" id="ARBA00022448"/>
    </source>
</evidence>
<evidence type="ECO:0000256" key="7">
    <source>
        <dbReference type="ARBA" id="ARBA00022692"/>
    </source>
</evidence>
<keyword evidence="9 11" id="KW-0472">Membrane</keyword>
<dbReference type="GeneID" id="77216029"/>
<sequence length="355" mass="38131">MYLGLKEMAHEKLRYGLLSGVLLLIALVVFMLAGLANGLSNGNRQAVDQWHAQTVYLNEDANQTLSASQLKLADQDRIKGQDVAPLASLSGTLRTASNGQKTNASAFGTTRDSFLMPKVISGHRINGKNQLLISAGLKDKGYRIGQKVRIGTTDQKVTIVGTFKASTYSIAPTVYTDVATLNRLKGNPITSGDQQPVNAFVTKKSHFKTQHHGNMQRLSIATFIEKLPGYSAEQLTLNTMIYFLFAIALAVIGIFMFVLTLQKQALFGVLKVQGIGTKHILAALLTQSVVMAIIGIGIGLLITLGLAQIMPAGLPFAIDWPQFGIYSVALLLAAVVGALLSWRTVAKIDPVVAIG</sequence>
<gene>
    <name evidence="15" type="ORF">JH395_03500</name>
    <name evidence="13" type="ORF">Lp19_0012</name>
    <name evidence="14" type="ORF">LPJSA22_02561</name>
</gene>